<evidence type="ECO:0000256" key="1">
    <source>
        <dbReference type="SAM" id="MobiDB-lite"/>
    </source>
</evidence>
<proteinExistence type="predicted"/>
<evidence type="ECO:0000313" key="4">
    <source>
        <dbReference type="Proteomes" id="UP000626092"/>
    </source>
</evidence>
<dbReference type="InterPro" id="IPR001810">
    <property type="entry name" value="F-box_dom"/>
</dbReference>
<accession>A0A834G080</accession>
<dbReference type="Proteomes" id="UP000626092">
    <property type="component" value="Unassembled WGS sequence"/>
</dbReference>
<dbReference type="AlphaFoldDB" id="A0A834G080"/>
<dbReference type="InterPro" id="IPR044809">
    <property type="entry name" value="AUF1-like"/>
</dbReference>
<dbReference type="InterPro" id="IPR036047">
    <property type="entry name" value="F-box-like_dom_sf"/>
</dbReference>
<protein>
    <recommendedName>
        <fullName evidence="2">F-box domain-containing protein</fullName>
    </recommendedName>
</protein>
<keyword evidence="4" id="KW-1185">Reference proteome</keyword>
<name>A0A834G080_RHOSS</name>
<dbReference type="OrthoDB" id="812961at2759"/>
<evidence type="ECO:0000313" key="3">
    <source>
        <dbReference type="EMBL" id="KAF7120737.1"/>
    </source>
</evidence>
<reference evidence="3" key="1">
    <citation type="submission" date="2019-11" db="EMBL/GenBank/DDBJ databases">
        <authorList>
            <person name="Liu Y."/>
            <person name="Hou J."/>
            <person name="Li T.-Q."/>
            <person name="Guan C.-H."/>
            <person name="Wu X."/>
            <person name="Wu H.-Z."/>
            <person name="Ling F."/>
            <person name="Zhang R."/>
            <person name="Shi X.-G."/>
            <person name="Ren J.-P."/>
            <person name="Chen E.-F."/>
            <person name="Sun J.-M."/>
        </authorList>
    </citation>
    <scope>NUCLEOTIDE SEQUENCE</scope>
    <source>
        <strain evidence="3">Adult_tree_wgs_1</strain>
        <tissue evidence="3">Leaves</tissue>
    </source>
</reference>
<dbReference type="EMBL" id="WJXA01000013">
    <property type="protein sequence ID" value="KAF7120737.1"/>
    <property type="molecule type" value="Genomic_DNA"/>
</dbReference>
<dbReference type="Gene3D" id="1.20.1280.50">
    <property type="match status" value="1"/>
</dbReference>
<evidence type="ECO:0000259" key="2">
    <source>
        <dbReference type="Pfam" id="PF12937"/>
    </source>
</evidence>
<feature type="domain" description="F-box" evidence="2">
    <location>
        <begin position="10"/>
        <end position="45"/>
    </location>
</feature>
<organism evidence="3 4">
    <name type="scientific">Rhododendron simsii</name>
    <name type="common">Sims's rhododendron</name>
    <dbReference type="NCBI Taxonomy" id="118357"/>
    <lineage>
        <taxon>Eukaryota</taxon>
        <taxon>Viridiplantae</taxon>
        <taxon>Streptophyta</taxon>
        <taxon>Embryophyta</taxon>
        <taxon>Tracheophyta</taxon>
        <taxon>Spermatophyta</taxon>
        <taxon>Magnoliopsida</taxon>
        <taxon>eudicotyledons</taxon>
        <taxon>Gunneridae</taxon>
        <taxon>Pentapetalae</taxon>
        <taxon>asterids</taxon>
        <taxon>Ericales</taxon>
        <taxon>Ericaceae</taxon>
        <taxon>Ericoideae</taxon>
        <taxon>Rhodoreae</taxon>
        <taxon>Rhododendron</taxon>
    </lineage>
</organism>
<dbReference type="SUPFAM" id="SSF81383">
    <property type="entry name" value="F-box domain"/>
    <property type="match status" value="1"/>
</dbReference>
<gene>
    <name evidence="3" type="ORF">RHSIM_Rhsim13G0213300</name>
</gene>
<sequence>MYYKDRRPIFQRLPDDVVLNIFDKLFDVKCLCRCFVVSKRFSSLIPRVQTLSVDSNILNSNWKSISNSRDEKDNSNNTQDLSFLGKFSEIFVDGLAAFEPLRFLPDLVPVPSALVFHLKQVRCLDLQLFSDFNCDNDSVFKWGAKFTPELDGVTFLYATSLSKTTKSKAEEDEDETENELAQEEVFRQVQLAMRCLKYAVWWLGVFRHVLAKFPMLESVAITDWKNKGVKLCLGGEKLVEYRNRFHSCERTMAWIQGNVQEIIRTGYVPILQLPISGYVMQGVTIFNYKISDVFDADTAMLDAFAEEQGPFLEAVVQILKKHKDKPDTTTRSVIGAEVTCQGPVSSVPEPDTTPPLPSVNSSSGGARFARTLMLGRLSLGCALDQVALARQDPAERLKRRSLAPVTALGGIPAVPLERLFRVTIVNFKMSDNDFEAATVMFDAFAEDQGPFSEAVVQILENHKDSFKSLLSFLTLPFRFLHQISAPKPPPQPLSEPNSADDDLFLQLIKLLRRFNSVRSLRIEFPCSCRDSGEVEAGFSTVFKWKAKFGLRFEIFSFLSPKSVTKIEDELEQDGDAEEVDGDYLVEHTHYEFFRPTRHAMLLHDLMLQLIARHPNLRSVEIVESEKHGGLKLEGEELVRVRNALDSTPEALDPSSFARFPGRLKIWYVPRMELSSGLVMKKVTLVVFRGKGVGANGSGVGEVEDNGDALDGGFEGDGDGIFGEALAEILTKHRFKARCYPIEEEEDVCLSFPRTLTIMNPGATGLLGVIPVEIGITKETPFMPRNLACDLNLSKLLNPGCGRAEQDFYEATRLVVHSQF</sequence>
<comment type="caution">
    <text evidence="3">The sequence shown here is derived from an EMBL/GenBank/DDBJ whole genome shotgun (WGS) entry which is preliminary data.</text>
</comment>
<feature type="region of interest" description="Disordered" evidence="1">
    <location>
        <begin position="342"/>
        <end position="362"/>
    </location>
</feature>
<dbReference type="Pfam" id="PF12937">
    <property type="entry name" value="F-box-like"/>
    <property type="match status" value="1"/>
</dbReference>
<dbReference type="CDD" id="cd09917">
    <property type="entry name" value="F-box_SF"/>
    <property type="match status" value="1"/>
</dbReference>
<dbReference type="PANTHER" id="PTHR31215">
    <property type="entry name" value="OS05G0510400 PROTEIN-RELATED"/>
    <property type="match status" value="1"/>
</dbReference>